<organism evidence="2 3">
    <name type="scientific">Xanthobacter tagetidis</name>
    <dbReference type="NCBI Taxonomy" id="60216"/>
    <lineage>
        <taxon>Bacteria</taxon>
        <taxon>Pseudomonadati</taxon>
        <taxon>Pseudomonadota</taxon>
        <taxon>Alphaproteobacteria</taxon>
        <taxon>Hyphomicrobiales</taxon>
        <taxon>Xanthobacteraceae</taxon>
        <taxon>Xanthobacter</taxon>
    </lineage>
</organism>
<evidence type="ECO:0000256" key="1">
    <source>
        <dbReference type="SAM" id="MobiDB-lite"/>
    </source>
</evidence>
<comment type="caution">
    <text evidence="2">The sequence shown here is derived from an EMBL/GenBank/DDBJ whole genome shotgun (WGS) entry which is preliminary data.</text>
</comment>
<dbReference type="Pfam" id="PF25182">
    <property type="entry name" value="NonGDSL"/>
    <property type="match status" value="1"/>
</dbReference>
<evidence type="ECO:0000313" key="3">
    <source>
        <dbReference type="Proteomes" id="UP000269692"/>
    </source>
</evidence>
<sequence length="268" mass="29586">MAPPGPQDRHPTGGSAGICARKRADDRRRPGRLTRAARAGALALCLLLPLPLSLPAHADISKGCRVPDIFLTFDSDLKRTERLVDRSAPVRILLLGPNPERQALSQKKRTRLELELNRRLPDIRFSIVDEGPSRGLVDDDFERLRGAVDRVQPDLIIWQVGTGDALAATDADAFARTLGRAADWLKGRNIDLVLIDPPFIAGVPHEHLYGRMVDQIDALSDRQGMNVVQQYQATNWLHRSADPALKGMDARLCMPELVAEAIVRAATR</sequence>
<dbReference type="SUPFAM" id="SSF52266">
    <property type="entry name" value="SGNH hydrolase"/>
    <property type="match status" value="1"/>
</dbReference>
<dbReference type="AlphaFoldDB" id="A0A3L7ADR1"/>
<protein>
    <recommendedName>
        <fullName evidence="4">SGNH/GDSL hydrolase family protein</fullName>
    </recommendedName>
</protein>
<accession>A0A3L7ADR1</accession>
<proteinExistence type="predicted"/>
<gene>
    <name evidence="2" type="ORF">D9R14_10050</name>
</gene>
<dbReference type="Gene3D" id="3.40.50.1110">
    <property type="entry name" value="SGNH hydrolase"/>
    <property type="match status" value="1"/>
</dbReference>
<name>A0A3L7ADR1_9HYPH</name>
<dbReference type="OrthoDB" id="7203637at2"/>
<dbReference type="Proteomes" id="UP000269692">
    <property type="component" value="Unassembled WGS sequence"/>
</dbReference>
<evidence type="ECO:0000313" key="2">
    <source>
        <dbReference type="EMBL" id="RLP78606.1"/>
    </source>
</evidence>
<keyword evidence="3" id="KW-1185">Reference proteome</keyword>
<dbReference type="RefSeq" id="WP_121623199.1">
    <property type="nucleotide sequence ID" value="NZ_RCTF01000007.1"/>
</dbReference>
<evidence type="ECO:0008006" key="4">
    <source>
        <dbReference type="Google" id="ProtNLM"/>
    </source>
</evidence>
<dbReference type="EMBL" id="RCTF01000007">
    <property type="protein sequence ID" value="RLP78606.1"/>
    <property type="molecule type" value="Genomic_DNA"/>
</dbReference>
<dbReference type="GO" id="GO:0016788">
    <property type="term" value="F:hydrolase activity, acting on ester bonds"/>
    <property type="evidence" value="ECO:0007669"/>
    <property type="project" value="UniProtKB-ARBA"/>
</dbReference>
<dbReference type="InterPro" id="IPR036514">
    <property type="entry name" value="SGNH_hydro_sf"/>
</dbReference>
<reference evidence="2 3" key="1">
    <citation type="submission" date="2018-10" db="EMBL/GenBank/DDBJ databases">
        <title>Xanthobacter tagetidis genome sequencing and assembly.</title>
        <authorList>
            <person name="Maclea K.S."/>
            <person name="Goen A.E."/>
            <person name="Fatima S.A."/>
        </authorList>
    </citation>
    <scope>NUCLEOTIDE SEQUENCE [LARGE SCALE GENOMIC DNA]</scope>
    <source>
        <strain evidence="2 3">ATCC 700314</strain>
    </source>
</reference>
<dbReference type="InterPro" id="IPR057572">
    <property type="entry name" value="NonGDSL"/>
</dbReference>
<feature type="region of interest" description="Disordered" evidence="1">
    <location>
        <begin position="1"/>
        <end position="31"/>
    </location>
</feature>